<dbReference type="PANTHER" id="PTHR46654">
    <property type="entry name" value="E3 UBIQUITIN-PROTEIN LIGASE HECTD3"/>
    <property type="match status" value="1"/>
</dbReference>
<dbReference type="InterPro" id="IPR013222">
    <property type="entry name" value="Glyco_hyd_98_carb-bd"/>
</dbReference>
<dbReference type="InterPro" id="IPR042469">
    <property type="entry name" value="HECTD3"/>
</dbReference>
<dbReference type="Proteomes" id="UP000794436">
    <property type="component" value="Unassembled WGS sequence"/>
</dbReference>
<dbReference type="InterPro" id="IPR013320">
    <property type="entry name" value="ConA-like_dom_sf"/>
</dbReference>
<dbReference type="SUPFAM" id="SSF49785">
    <property type="entry name" value="Galactose-binding domain-like"/>
    <property type="match status" value="2"/>
</dbReference>
<feature type="domain" description="HECT" evidence="8">
    <location>
        <begin position="3083"/>
        <end position="3427"/>
    </location>
</feature>
<feature type="domain" description="B30.2/SPRY" evidence="7">
    <location>
        <begin position="567"/>
        <end position="748"/>
    </location>
</feature>
<evidence type="ECO:0000259" key="8">
    <source>
        <dbReference type="PROSITE" id="PS50237"/>
    </source>
</evidence>
<dbReference type="Gene3D" id="2.60.120.1060">
    <property type="entry name" value="NPCBM/NEW2 domain"/>
    <property type="match status" value="1"/>
</dbReference>
<organism evidence="9 10">
    <name type="scientific">Pythium oligandrum</name>
    <name type="common">Mycoparasitic fungus</name>
    <dbReference type="NCBI Taxonomy" id="41045"/>
    <lineage>
        <taxon>Eukaryota</taxon>
        <taxon>Sar</taxon>
        <taxon>Stramenopiles</taxon>
        <taxon>Oomycota</taxon>
        <taxon>Peronosporomycetes</taxon>
        <taxon>Pythiales</taxon>
        <taxon>Pythiaceae</taxon>
        <taxon>Pythium</taxon>
    </lineage>
</organism>
<dbReference type="GO" id="GO:0008270">
    <property type="term" value="F:zinc ion binding"/>
    <property type="evidence" value="ECO:0007669"/>
    <property type="project" value="UniProtKB-KW"/>
</dbReference>
<name>A0A8K1FMX5_PYTOL</name>
<comment type="caution">
    <text evidence="9">The sequence shown here is derived from an EMBL/GenBank/DDBJ whole genome shotgun (WGS) entry which is preliminary data.</text>
</comment>
<evidence type="ECO:0000256" key="6">
    <source>
        <dbReference type="SAM" id="MobiDB-lite"/>
    </source>
</evidence>
<evidence type="ECO:0000313" key="9">
    <source>
        <dbReference type="EMBL" id="TMW66734.1"/>
    </source>
</evidence>
<dbReference type="Pfam" id="PF00622">
    <property type="entry name" value="SPRY"/>
    <property type="match status" value="1"/>
</dbReference>
<feature type="region of interest" description="Disordered" evidence="6">
    <location>
        <begin position="2814"/>
        <end position="2836"/>
    </location>
</feature>
<evidence type="ECO:0000256" key="3">
    <source>
        <dbReference type="ARBA" id="ARBA00022786"/>
    </source>
</evidence>
<dbReference type="OrthoDB" id="8068875at2759"/>
<feature type="compositionally biased region" description="Acidic residues" evidence="6">
    <location>
        <begin position="34"/>
        <end position="43"/>
    </location>
</feature>
<feature type="active site" description="Glycyl thioester intermediate" evidence="5">
    <location>
        <position position="3394"/>
    </location>
</feature>
<dbReference type="InterPro" id="IPR035983">
    <property type="entry name" value="Hect_E3_ubiquitin_ligase"/>
</dbReference>
<keyword evidence="1" id="KW-0479">Metal-binding</keyword>
<dbReference type="Pfam" id="PF08305">
    <property type="entry name" value="NPCBM"/>
    <property type="match status" value="1"/>
</dbReference>
<dbReference type="InterPro" id="IPR035768">
    <property type="entry name" value="SPRY_HERC1"/>
</dbReference>
<reference evidence="9" key="1">
    <citation type="submission" date="2019-03" db="EMBL/GenBank/DDBJ databases">
        <title>Long read genome sequence of the mycoparasitic Pythium oligandrum ATCC 38472 isolated from sugarbeet rhizosphere.</title>
        <authorList>
            <person name="Gaulin E."/>
        </authorList>
    </citation>
    <scope>NUCLEOTIDE SEQUENCE</scope>
    <source>
        <strain evidence="9">ATCC 38472_TT</strain>
    </source>
</reference>
<dbReference type="Gene3D" id="3.30.2410.10">
    <property type="entry name" value="Hect, E3 ligase catalytic domain"/>
    <property type="match status" value="1"/>
</dbReference>
<dbReference type="EMBL" id="SPLM01000007">
    <property type="protein sequence ID" value="TMW66734.1"/>
    <property type="molecule type" value="Genomic_DNA"/>
</dbReference>
<evidence type="ECO:0008006" key="11">
    <source>
        <dbReference type="Google" id="ProtNLM"/>
    </source>
</evidence>
<dbReference type="InterPro" id="IPR008979">
    <property type="entry name" value="Galactose-bd-like_sf"/>
</dbReference>
<feature type="region of interest" description="Disordered" evidence="6">
    <location>
        <begin position="1"/>
        <end position="98"/>
    </location>
</feature>
<feature type="compositionally biased region" description="Polar residues" evidence="6">
    <location>
        <begin position="8"/>
        <end position="29"/>
    </location>
</feature>
<dbReference type="PROSITE" id="PS50188">
    <property type="entry name" value="B302_SPRY"/>
    <property type="match status" value="1"/>
</dbReference>
<dbReference type="GO" id="GO:0004842">
    <property type="term" value="F:ubiquitin-protein transferase activity"/>
    <property type="evidence" value="ECO:0007669"/>
    <property type="project" value="InterPro"/>
</dbReference>
<dbReference type="InterPro" id="IPR003877">
    <property type="entry name" value="SPRY_dom"/>
</dbReference>
<dbReference type="Gene3D" id="3.30.2160.10">
    <property type="entry name" value="Hect, E3 ligase catalytic domain"/>
    <property type="match status" value="1"/>
</dbReference>
<dbReference type="PROSITE" id="PS50237">
    <property type="entry name" value="HECT"/>
    <property type="match status" value="1"/>
</dbReference>
<protein>
    <recommendedName>
        <fullName evidence="11">HECT E3 ubiquitin ligase</fullName>
    </recommendedName>
</protein>
<evidence type="ECO:0000256" key="5">
    <source>
        <dbReference type="PROSITE-ProRule" id="PRU00104"/>
    </source>
</evidence>
<gene>
    <name evidence="9" type="ORF">Poli38472_014046</name>
</gene>
<dbReference type="InterPro" id="IPR001870">
    <property type="entry name" value="B30.2/SPRY"/>
</dbReference>
<dbReference type="PROSITE" id="PS01358">
    <property type="entry name" value="ZF_RANBP2_1"/>
    <property type="match status" value="1"/>
</dbReference>
<dbReference type="InterPro" id="IPR000569">
    <property type="entry name" value="HECT_dom"/>
</dbReference>
<keyword evidence="10" id="KW-1185">Reference proteome</keyword>
<dbReference type="InterPro" id="IPR043136">
    <property type="entry name" value="B30.2/SPRY_sf"/>
</dbReference>
<dbReference type="Gene3D" id="3.90.1750.10">
    <property type="entry name" value="Hect, E3 ligase catalytic domains"/>
    <property type="match status" value="1"/>
</dbReference>
<dbReference type="SUPFAM" id="SSF49899">
    <property type="entry name" value="Concanavalin A-like lectins/glucanases"/>
    <property type="match status" value="2"/>
</dbReference>
<sequence length="3427" mass="379812">MERVAATGSPTGHDTGHVTTSGGPPQATRQVALDDGDDDDEDAAMTIGATTVVREQQVEPMTPFAPTRVLRAQSGDTNSPRPMRPQARSQRNSNAGDAATVRAEMEWGPEDEGWVPKPARLHSGKTKSCAVCFAPLQFSSQQSWDEYLQSEEYLQRLQDNLLSDAFISSVICGEYTGGDLPTEYRMHKNRRMKCRQSVHDFGNMSSAGVSDGSFNEKSSVRILEEMLLNALPTPLLTAVLERRLAVISHSIGIAKRLITQDHIQKKPREFAAPTNNFEMHHLAIQTLAALLQSFNYENDHALPAFEEMTRLLAHSPALSLFSFWSPAKKCPEKILPLTRAMVDASSVATTPKLLAAEYAVDGSDGTFWQSQNRPSVTYFNIKCQGLGRVSSIRIQWHLKCVPRTVAIDFRLAGGDSFTFLSEQIGMIGPVQVFETRFPATCEEVRIVMSGVPSVNRSSCYAIEHIKLNTPISNTMFVDPQVTLGVISKWLIDALNHPNEDIVVEAIGALRAWTLATASLSGILYFVDMLLKVGKLFPYEAGRPGVARFAAEQAKLMMDALRTYRADEAEKLAKGKGKKAGNESRKIRALFEPSCCSAGVTVEDGGSAVRTRETSYQYAAVNVGITSGRASWRFRLDNDTVDDEMTCFGAAILPVTVSGYDSSPNLWMLRGYNGNLYARGHKLSRSIGKVHPGDIVQINVDMTEGTLSYKINDTDHGVVFTDIAGHEIYPAVSFYGSGKVITLLGVERWDDTENGNNSIEPVFLSNLRDYHHIVGYGTLGKGNQLGYASASSGASQAGSIQVEGESKQRCLSAHPPSRGDSSVMYDLSEGYDKLLGAVAINDDVQGDVLRQRPISLVFSILGDGKILWQSKPVSQIRAVEKFEVSVKGVRMLDMRVTCSGSNNCAHAIWVDPLLLPLEEWRCRECDTNNKGAMKHCAICGSKCYTDDGSRSSRQDVHIGVEPQEELCFDKVLGKAESPFGTLAATILEELAMIARIDSNVNQDSNQRIKQYLSEGMSSGSSRLRSFERPFSCQPCGEVIKQLIALLKACISEEDSSPSQHGLGVKAITVLELLKVNLLSIAQHDVTTDELGIDVVTRDELRETLEKLAEVHEGGSIKGNIAATVAADTIISGFSVMYTAHQKIQLTLSLLRRHSNESFHVSSPQCKLLSSVLHALAAPGKEGVLTFFQLLKDDDDLGFDFTEDVNEAISSLLALVCDPGSDSSPLDTDSIENDSVMNGAAKLLEAYQLLLFAEAVTLAPKCSSDREVSAKDQRVQIIRNSVQDAAVRFACLVLRSCNGLIERIVADHDDLMLSGSVTNGQHVFGAHRGNLSRVSRLLPWLVSCLCLLRRQSWLALPVLPVMTRFVGTMDRLCSVHQSVKMSESRLRCLELSVKARSMEVQEMERVLASDKALALHHQASKPMYNVFKQLYTGDKDHFDGQIGFQFEATSTFSIIALGRSVNPNKNGGKLVRQHTIRLWEEASQVLVAQVTVSAASRKDALGYAIEPLSVSVKLTQGKLYRLTTQEYAHGGDPWYKKENLPDEEYDPSYIKILRDCYASGSTGFPNSQNLSGAAYGVPTFLVEGADPLEEVPRFISPHGETLLKFSTKRSVPSLSESMAKVCMEEQFPSALTPGVSIYGSQDVVQIRPSGIEGSTLRVHWLLDMHNSTASVAGRFAGTLIAGHPVDSVEEELLPWLQSPLLSGGIHMAPVKRFRDECPDWQTALQLEDRLEKSRSSVRSTTSRPVKQLDRLMRGDGPRLVKRASFFDDMGLEEGVLLENLISDMSDTGPAAVIISWLEKVAPDRSFLSRLGNFPLCERLTCAALIKHSPDHILHEVQAIITGTKGGEDPVNLIPSDDFCLLWRRIIMLRHWLIKTRQEYRAKASDMAERAGDEDAVEPRSDKNEEYSYKSVLDMKISIPKDFDELMSDVCERAKFLVLLNPPSEDRERMATESQIALSNLADKWSAQKTPPSLEPMLERWRSLRQSDSTKWSGIVDVLRAQHRWRARRASIQVNNPMAQLPVSASEEVEEDASDRKYRYKDTFAAILKACDLYVRNGVGAPPEILSVLLERRQRRSEYRTFGLDAMKSILSLLTFDSARHNVVIFLRPAFRGFTEDERESRDSNDGQVVAETFRATAKLAWCQPGYLGRKVLQFGIYGASGYSSLGSSSKTEHVSCVETPALGEVDDFTFEVWVFPVELNGYRVIRADNGFESGSVYLEFIDRQLQVSVNGNYPREQLFKGVYFDTHQWTHVAVAYHSGSRTVKLLDVATRPGATRGLDEPNSVLQNLRFIGLRILEEEANTGKLHAADWLWTKQKESDQKPRREYSGASDSIAEEVYCGQALSSVRDLQLPAGSVDDDFDAELVQAIAMSMQESSRLPEQVIAQEEKEELENLFITHPRPLKIRQTSYTEAQEVASTYFHGDVSDHDGLLSSVLVKECVSHFVASTKVASEGTDRDCSADPSETLEFQSLHPYFARSEYTRAAVLESAHQCLRVSFDYRCKLGPNTKLTFFADSAYEKTISVFDGTSTADGRHIPDLIIHSNQFWFRFVATEDDVTKNYGYGYRFHVKPMQSISWSNESAVLEQPSLEWACWVLELILNEAKGLVARGAVHNRKIYGALVRYARSPGAPFKSRVVRILIQLLHEPDLFPLSEIPELETLEAIGNLALQRAKADRSGGRVFISAHLQQLVELSVITRRAALIFEKRLTGAANDMVIGASTISLPTPVTKAETSSVLDDFLAMSCFLLGTSDSLPGHILVSIWMEVFGSTGMIESAHPFSASTTTTGSVELNGAQTLLVTFDARCSTGEDSTLQIRCAQPSSQDEDSAPTSREFGGHEAWPSGTVAFSGDCLEYTFAAGENSDARFGVSACVFAIGLSIEQQLSRVTVGDLDKLMWRLKTQRSSSGSGLHWSPTMDGQLVDWINNHVESSSGNASSSSSIDLKPMDIRIHPTQDGLRCSQLLDVSLVDLHVRFALLKHFNQLLKESLPFLDLRDSISVSTIAHRIRQLGHCIFFDIKNTLVEAAIEATHVPGDTTSSSSNSARITLDRLQALESRDDREVEPSVSECFFAQAFRQLNQVDSSQFRRKIDNKGRLFSVKFRGEEGVDWGGVYREGVNSMVDDLFSAHFNLFVLCPNGQHDTGTNRGMYLPNPKCTSPVAIQMYEFVGKLLGISLRTHGDFPFAFPSLVWKQLIGQSLDRADLEGTDAMFVQMLDGIQNCERDGIMTEDEFETAFEGLDLRFTAFDCNGQEIELVEGGKSTRVTFENRLEYCQLAEQYRLQEGAKQVAAMARGLATIFPVRVLTLLTWHEMEMLTCGSPKIDINLWKQHTRYDGYNENDDTIKIFWEAMASFTDEQRSDFVRFAWGRSRLPRGKWPQPFKLTKKGGRDSTLSLPVAHTCFFSVELPPYTTLEKMRAMLLATINFGLGGILMA</sequence>
<dbReference type="CDD" id="cd12881">
    <property type="entry name" value="SPRY_HERC1"/>
    <property type="match status" value="1"/>
</dbReference>
<evidence type="ECO:0000259" key="7">
    <source>
        <dbReference type="PROSITE" id="PS50188"/>
    </source>
</evidence>
<keyword evidence="4" id="KW-0862">Zinc</keyword>
<keyword evidence="3 5" id="KW-0833">Ubl conjugation pathway</keyword>
<dbReference type="PANTHER" id="PTHR46654:SF1">
    <property type="entry name" value="E3 UBIQUITIN-PROTEIN LIGASE HECTD3"/>
    <property type="match status" value="1"/>
</dbReference>
<dbReference type="InterPro" id="IPR001876">
    <property type="entry name" value="Znf_RanBP2"/>
</dbReference>
<keyword evidence="2" id="KW-0863">Zinc-finger</keyword>
<dbReference type="InterPro" id="IPR038637">
    <property type="entry name" value="NPCBM_sf"/>
</dbReference>
<dbReference type="Gene3D" id="2.60.120.200">
    <property type="match status" value="1"/>
</dbReference>
<dbReference type="SMART" id="SM00776">
    <property type="entry name" value="NPCBM"/>
    <property type="match status" value="1"/>
</dbReference>
<proteinExistence type="predicted"/>
<dbReference type="Gene3D" id="2.60.120.920">
    <property type="match status" value="1"/>
</dbReference>
<accession>A0A8K1FMX5</accession>
<dbReference type="Gene3D" id="2.60.120.260">
    <property type="entry name" value="Galactose-binding domain-like"/>
    <property type="match status" value="1"/>
</dbReference>
<evidence type="ECO:0000256" key="2">
    <source>
        <dbReference type="ARBA" id="ARBA00022771"/>
    </source>
</evidence>
<dbReference type="Pfam" id="PF00632">
    <property type="entry name" value="HECT"/>
    <property type="match status" value="1"/>
</dbReference>
<evidence type="ECO:0000256" key="4">
    <source>
        <dbReference type="ARBA" id="ARBA00022833"/>
    </source>
</evidence>
<dbReference type="SUPFAM" id="SSF56204">
    <property type="entry name" value="Hect, E3 ligase catalytic domain"/>
    <property type="match status" value="1"/>
</dbReference>
<evidence type="ECO:0000313" key="10">
    <source>
        <dbReference type="Proteomes" id="UP000794436"/>
    </source>
</evidence>
<evidence type="ECO:0000256" key="1">
    <source>
        <dbReference type="ARBA" id="ARBA00022723"/>
    </source>
</evidence>
<dbReference type="SMART" id="SM00119">
    <property type="entry name" value="HECTc"/>
    <property type="match status" value="1"/>
</dbReference>